<feature type="domain" description="SANT" evidence="7">
    <location>
        <begin position="237"/>
        <end position="288"/>
    </location>
</feature>
<dbReference type="GO" id="GO:0032991">
    <property type="term" value="C:protein-containing complex"/>
    <property type="evidence" value="ECO:0007669"/>
    <property type="project" value="UniProtKB-ARBA"/>
</dbReference>
<reference evidence="9" key="1">
    <citation type="journal article" date="2019" name="Nat. Commun.">
        <title>Expansion of phycobilisome linker gene families in mesophilic red algae.</title>
        <authorList>
            <person name="Lee J."/>
            <person name="Kim D."/>
            <person name="Bhattacharya D."/>
            <person name="Yoon H.S."/>
        </authorList>
    </citation>
    <scope>NUCLEOTIDE SEQUENCE [LARGE SCALE GENOMIC DNA]</scope>
    <source>
        <strain evidence="9">CCMP 1328</strain>
    </source>
</reference>
<dbReference type="SMART" id="SM00717">
    <property type="entry name" value="SANT"/>
    <property type="match status" value="1"/>
</dbReference>
<dbReference type="GO" id="GO:0005654">
    <property type="term" value="C:nucleoplasm"/>
    <property type="evidence" value="ECO:0007669"/>
    <property type="project" value="UniProtKB-ARBA"/>
</dbReference>
<evidence type="ECO:0000256" key="5">
    <source>
        <dbReference type="ARBA" id="ARBA00023242"/>
    </source>
</evidence>
<dbReference type="InterPro" id="IPR017884">
    <property type="entry name" value="SANT_dom"/>
</dbReference>
<dbReference type="EMBL" id="VRMN01000009">
    <property type="protein sequence ID" value="KAA8492374.1"/>
    <property type="molecule type" value="Genomic_DNA"/>
</dbReference>
<keyword evidence="5" id="KW-0539">Nucleus</keyword>
<dbReference type="Proteomes" id="UP000324585">
    <property type="component" value="Unassembled WGS sequence"/>
</dbReference>
<dbReference type="Gene3D" id="1.10.10.60">
    <property type="entry name" value="Homeodomain-like"/>
    <property type="match status" value="1"/>
</dbReference>
<keyword evidence="9" id="KW-1185">Reference proteome</keyword>
<dbReference type="InterPro" id="IPR001005">
    <property type="entry name" value="SANT/Myb"/>
</dbReference>
<dbReference type="SUPFAM" id="SSF46689">
    <property type="entry name" value="Homeodomain-like"/>
    <property type="match status" value="1"/>
</dbReference>
<evidence type="ECO:0000256" key="6">
    <source>
        <dbReference type="SAM" id="Coils"/>
    </source>
</evidence>
<comment type="caution">
    <text evidence="8">The sequence shown here is derived from an EMBL/GenBank/DDBJ whole genome shotgun (WGS) entry which is preliminary data.</text>
</comment>
<dbReference type="FunFam" id="1.10.10.60:FF:000012">
    <property type="entry name" value="Metastasis-associated 1 family, member 3"/>
    <property type="match status" value="1"/>
</dbReference>
<proteinExistence type="predicted"/>
<keyword evidence="2" id="KW-0863">Zinc-finger</keyword>
<dbReference type="AlphaFoldDB" id="A0A5J4YNW7"/>
<evidence type="ECO:0000256" key="3">
    <source>
        <dbReference type="ARBA" id="ARBA00022833"/>
    </source>
</evidence>
<gene>
    <name evidence="8" type="ORF">FVE85_7881</name>
</gene>
<name>A0A5J4YNW7_PORPP</name>
<dbReference type="InterPro" id="IPR009057">
    <property type="entry name" value="Homeodomain-like_sf"/>
</dbReference>
<sequence>MEELEEELEYVRDRIIRLEARVRILRENHEHGEEAGTFHANEAARALQHDAWVRMQSAPCLMPLPGLGRDGRVTMPPHHEQLRIQQVIRERLATREAHASQLAMNYYARKRKYIDTLRNDNKERRRDKMRRMQDKQTDLKLLMLTRDCPIVKEERPSGLLSYKPMENNMVYGAPQNKEESEIMLHEIRLAGGTCGGYERWMPTLATLVDQHIHHEHEKRAIGSVRVLDPMQEYINARQVNPWSETERLIFVDKYCEYPKNFRKIAQSLPFKSVQEVVAFYYEHKDRIGLKKLAKEAAVAGGGNADRSTLQHSRSGCLIGDGVTLDKKATAFGALRRAVSYSGFAVVPRRFIGDNFVDERVPLVVPSDGCKSYRSVDREADAKALHHALRAFGTNIGSCKTLPIRVTYGELERVVLRGAFSE</sequence>
<dbReference type="OrthoDB" id="3068at2759"/>
<protein>
    <submittedName>
        <fullName evidence="8">Myb-like protein P</fullName>
    </submittedName>
</protein>
<evidence type="ECO:0000259" key="7">
    <source>
        <dbReference type="PROSITE" id="PS51293"/>
    </source>
</evidence>
<evidence type="ECO:0000256" key="2">
    <source>
        <dbReference type="ARBA" id="ARBA00022771"/>
    </source>
</evidence>
<dbReference type="PANTHER" id="PTHR13992:SF39">
    <property type="entry name" value="SMRTER, ISOFORM G"/>
    <property type="match status" value="1"/>
</dbReference>
<dbReference type="PANTHER" id="PTHR13992">
    <property type="entry name" value="NUCLEAR RECEPTOR CO-REPRESSOR RELATED NCOR"/>
    <property type="match status" value="1"/>
</dbReference>
<organism evidence="8 9">
    <name type="scientific">Porphyridium purpureum</name>
    <name type="common">Red alga</name>
    <name type="synonym">Porphyridium cruentum</name>
    <dbReference type="NCBI Taxonomy" id="35688"/>
    <lineage>
        <taxon>Eukaryota</taxon>
        <taxon>Rhodophyta</taxon>
        <taxon>Bangiophyceae</taxon>
        <taxon>Porphyridiales</taxon>
        <taxon>Porphyridiaceae</taxon>
        <taxon>Porphyridium</taxon>
    </lineage>
</organism>
<dbReference type="GO" id="GO:0000785">
    <property type="term" value="C:chromatin"/>
    <property type="evidence" value="ECO:0007669"/>
    <property type="project" value="TreeGrafter"/>
</dbReference>
<dbReference type="GO" id="GO:0008270">
    <property type="term" value="F:zinc ion binding"/>
    <property type="evidence" value="ECO:0007669"/>
    <property type="project" value="UniProtKB-KW"/>
</dbReference>
<evidence type="ECO:0000256" key="4">
    <source>
        <dbReference type="ARBA" id="ARBA00023125"/>
    </source>
</evidence>
<keyword evidence="3" id="KW-0862">Zinc</keyword>
<evidence type="ECO:0000313" key="8">
    <source>
        <dbReference type="EMBL" id="KAA8492374.1"/>
    </source>
</evidence>
<feature type="coiled-coil region" evidence="6">
    <location>
        <begin position="1"/>
        <end position="28"/>
    </location>
</feature>
<dbReference type="InterPro" id="IPR051571">
    <property type="entry name" value="N-CoR_corepressor"/>
</dbReference>
<accession>A0A5J4YNW7</accession>
<keyword evidence="1" id="KW-0479">Metal-binding</keyword>
<dbReference type="PROSITE" id="PS51293">
    <property type="entry name" value="SANT"/>
    <property type="match status" value="1"/>
</dbReference>
<evidence type="ECO:0000256" key="1">
    <source>
        <dbReference type="ARBA" id="ARBA00022723"/>
    </source>
</evidence>
<keyword evidence="4" id="KW-0238">DNA-binding</keyword>
<evidence type="ECO:0000313" key="9">
    <source>
        <dbReference type="Proteomes" id="UP000324585"/>
    </source>
</evidence>
<dbReference type="GO" id="GO:0006357">
    <property type="term" value="P:regulation of transcription by RNA polymerase II"/>
    <property type="evidence" value="ECO:0007669"/>
    <property type="project" value="TreeGrafter"/>
</dbReference>
<keyword evidence="6" id="KW-0175">Coiled coil</keyword>
<dbReference type="GO" id="GO:0003677">
    <property type="term" value="F:DNA binding"/>
    <property type="evidence" value="ECO:0007669"/>
    <property type="project" value="UniProtKB-KW"/>
</dbReference>